<evidence type="ECO:0000256" key="1">
    <source>
        <dbReference type="ARBA" id="ARBA00004141"/>
    </source>
</evidence>
<feature type="region of interest" description="Disordered" evidence="6">
    <location>
        <begin position="1"/>
        <end position="26"/>
    </location>
</feature>
<organism evidence="9 10">
    <name type="scientific">Apiospora arundinis</name>
    <dbReference type="NCBI Taxonomy" id="335852"/>
    <lineage>
        <taxon>Eukaryota</taxon>
        <taxon>Fungi</taxon>
        <taxon>Dikarya</taxon>
        <taxon>Ascomycota</taxon>
        <taxon>Pezizomycotina</taxon>
        <taxon>Sordariomycetes</taxon>
        <taxon>Xylariomycetidae</taxon>
        <taxon>Amphisphaeriales</taxon>
        <taxon>Apiosporaceae</taxon>
        <taxon>Apiospora</taxon>
    </lineage>
</organism>
<proteinExistence type="inferred from homology"/>
<evidence type="ECO:0000256" key="4">
    <source>
        <dbReference type="ARBA" id="ARBA00023136"/>
    </source>
</evidence>
<evidence type="ECO:0000259" key="8">
    <source>
        <dbReference type="Pfam" id="PF20684"/>
    </source>
</evidence>
<evidence type="ECO:0000313" key="9">
    <source>
        <dbReference type="EMBL" id="KAK8869045.1"/>
    </source>
</evidence>
<keyword evidence="4 7" id="KW-0472">Membrane</keyword>
<dbReference type="EMBL" id="JAPCWZ010000004">
    <property type="protein sequence ID" value="KAK8869045.1"/>
    <property type="molecule type" value="Genomic_DNA"/>
</dbReference>
<dbReference type="PANTHER" id="PTHR33048">
    <property type="entry name" value="PTH11-LIKE INTEGRAL MEMBRANE PROTEIN (AFU_ORTHOLOGUE AFUA_5G11245)"/>
    <property type="match status" value="1"/>
</dbReference>
<feature type="transmembrane region" description="Helical" evidence="7">
    <location>
        <begin position="274"/>
        <end position="294"/>
    </location>
</feature>
<evidence type="ECO:0000256" key="6">
    <source>
        <dbReference type="SAM" id="MobiDB-lite"/>
    </source>
</evidence>
<sequence>MVADPQESDPSPVQSTLHPQVHHSNLGEGDDLQTTILATGITFITISLIVVIIRLGTRLKLSRTLHLDDCLCLMGEVVGVALWVVEYELTVKPGLAKHSWDVDTSTLTTSELKAMVSLLILMPIANGLAKAAILRFFFQLFGTLRWVRLVCYSLFATTVVLYAGYEIAILAICIPNSGESWDATVLLRINKVLEPTVTLGVYNVIIDVAMFVLPLLVVARLHMQPERKRGVAFVFFLGLLIVVTSVVGLVYRIIIAMPSTVDKLWNETNVSITGYAEMFGTVIVSCAPALYTFWTKIVSKSRLYSRLRGSGPDKAGGIALEPW</sequence>
<name>A0ABR2IW18_9PEZI</name>
<gene>
    <name evidence="9" type="ORF">PGQ11_007623</name>
</gene>
<evidence type="ECO:0000313" key="10">
    <source>
        <dbReference type="Proteomes" id="UP001390339"/>
    </source>
</evidence>
<evidence type="ECO:0000256" key="7">
    <source>
        <dbReference type="SAM" id="Phobius"/>
    </source>
</evidence>
<keyword evidence="2 7" id="KW-0812">Transmembrane</keyword>
<dbReference type="Proteomes" id="UP001390339">
    <property type="component" value="Unassembled WGS sequence"/>
</dbReference>
<dbReference type="InterPro" id="IPR052337">
    <property type="entry name" value="SAT4-like"/>
</dbReference>
<dbReference type="Pfam" id="PF20684">
    <property type="entry name" value="Fung_rhodopsin"/>
    <property type="match status" value="1"/>
</dbReference>
<comment type="similarity">
    <text evidence="5">Belongs to the SAT4 family.</text>
</comment>
<feature type="compositionally biased region" description="Polar residues" evidence="6">
    <location>
        <begin position="8"/>
        <end position="18"/>
    </location>
</feature>
<comment type="subcellular location">
    <subcellularLocation>
        <location evidence="1">Membrane</location>
        <topology evidence="1">Multi-pass membrane protein</topology>
    </subcellularLocation>
</comment>
<feature type="transmembrane region" description="Helical" evidence="7">
    <location>
        <begin position="149"/>
        <end position="177"/>
    </location>
</feature>
<feature type="transmembrane region" description="Helical" evidence="7">
    <location>
        <begin position="32"/>
        <end position="53"/>
    </location>
</feature>
<feature type="transmembrane region" description="Helical" evidence="7">
    <location>
        <begin position="114"/>
        <end position="137"/>
    </location>
</feature>
<dbReference type="InterPro" id="IPR049326">
    <property type="entry name" value="Rhodopsin_dom_fungi"/>
</dbReference>
<evidence type="ECO:0000256" key="2">
    <source>
        <dbReference type="ARBA" id="ARBA00022692"/>
    </source>
</evidence>
<accession>A0ABR2IW18</accession>
<feature type="domain" description="Rhodopsin" evidence="8">
    <location>
        <begin position="53"/>
        <end position="293"/>
    </location>
</feature>
<evidence type="ECO:0000256" key="5">
    <source>
        <dbReference type="ARBA" id="ARBA00038359"/>
    </source>
</evidence>
<comment type="caution">
    <text evidence="9">The sequence shown here is derived from an EMBL/GenBank/DDBJ whole genome shotgun (WGS) entry which is preliminary data.</text>
</comment>
<feature type="transmembrane region" description="Helical" evidence="7">
    <location>
        <begin position="231"/>
        <end position="254"/>
    </location>
</feature>
<evidence type="ECO:0000256" key="3">
    <source>
        <dbReference type="ARBA" id="ARBA00022989"/>
    </source>
</evidence>
<protein>
    <recommendedName>
        <fullName evidence="8">Rhodopsin domain-containing protein</fullName>
    </recommendedName>
</protein>
<keyword evidence="3 7" id="KW-1133">Transmembrane helix</keyword>
<keyword evidence="10" id="KW-1185">Reference proteome</keyword>
<feature type="transmembrane region" description="Helical" evidence="7">
    <location>
        <begin position="197"/>
        <end position="219"/>
    </location>
</feature>
<reference evidence="9 10" key="1">
    <citation type="journal article" date="2024" name="IMA Fungus">
        <title>Apiospora arundinis, a panoply of carbohydrate-active enzymes and secondary metabolites.</title>
        <authorList>
            <person name="Sorensen T."/>
            <person name="Petersen C."/>
            <person name="Muurmann A.T."/>
            <person name="Christiansen J.V."/>
            <person name="Brundto M.L."/>
            <person name="Overgaard C.K."/>
            <person name="Boysen A.T."/>
            <person name="Wollenberg R.D."/>
            <person name="Larsen T.O."/>
            <person name="Sorensen J.L."/>
            <person name="Nielsen K.L."/>
            <person name="Sondergaard T.E."/>
        </authorList>
    </citation>
    <scope>NUCLEOTIDE SEQUENCE [LARGE SCALE GENOMIC DNA]</scope>
    <source>
        <strain evidence="9 10">AAU 773</strain>
    </source>
</reference>
<feature type="transmembrane region" description="Helical" evidence="7">
    <location>
        <begin position="65"/>
        <end position="85"/>
    </location>
</feature>
<dbReference type="PANTHER" id="PTHR33048:SF146">
    <property type="entry name" value="INTEGRAL MEMBRANE PROTEIN"/>
    <property type="match status" value="1"/>
</dbReference>